<gene>
    <name evidence="1" type="ORF">FQU76_22175</name>
</gene>
<proteinExistence type="predicted"/>
<keyword evidence="1" id="KW-0808">Transferase</keyword>
<dbReference type="CDD" id="cd04301">
    <property type="entry name" value="NAT_SF"/>
    <property type="match status" value="1"/>
</dbReference>
<dbReference type="InterPro" id="IPR016181">
    <property type="entry name" value="Acyl_CoA_acyltransferase"/>
</dbReference>
<dbReference type="AlphaFoldDB" id="A0A5B8IMN9"/>
<dbReference type="RefSeq" id="WP_146482086.1">
    <property type="nucleotide sequence ID" value="NZ_CP042266.1"/>
</dbReference>
<evidence type="ECO:0000313" key="1">
    <source>
        <dbReference type="EMBL" id="QDY78769.1"/>
    </source>
</evidence>
<dbReference type="SUPFAM" id="SSF55729">
    <property type="entry name" value="Acyl-CoA N-acyltransferases (Nat)"/>
    <property type="match status" value="1"/>
</dbReference>
<name>A0A5B8IMN9_9ACTN</name>
<dbReference type="Gene3D" id="3.40.630.30">
    <property type="match status" value="1"/>
</dbReference>
<dbReference type="GO" id="GO:0016740">
    <property type="term" value="F:transferase activity"/>
    <property type="evidence" value="ECO:0007669"/>
    <property type="project" value="UniProtKB-KW"/>
</dbReference>
<dbReference type="Proteomes" id="UP000320580">
    <property type="component" value="Chromosome"/>
</dbReference>
<dbReference type="EMBL" id="CP042266">
    <property type="protein sequence ID" value="QDY78769.1"/>
    <property type="molecule type" value="Genomic_DNA"/>
</dbReference>
<sequence length="142" mass="16004">MFTRHTPDVARQIMLELTAVYAKVYDVPPYIGDPFFSVRLFEQRLTAAFDMKGFEVVTAHLSDGTPAGYTHGVTLTSDRAWWVSLDDLLTAEVKNAADGSDIFWLRELMVLPEHANQGIGRALHDEMLKGRAEILDDPHVHH</sequence>
<dbReference type="KEGG" id="sqz:FQU76_22175"/>
<accession>A0A5B8IMN9</accession>
<organism evidence="1 2">
    <name type="scientific">Streptomyces qinzhouensis</name>
    <dbReference type="NCBI Taxonomy" id="2599401"/>
    <lineage>
        <taxon>Bacteria</taxon>
        <taxon>Bacillati</taxon>
        <taxon>Actinomycetota</taxon>
        <taxon>Actinomycetes</taxon>
        <taxon>Kitasatosporales</taxon>
        <taxon>Streptomycetaceae</taxon>
        <taxon>Streptomyces</taxon>
    </lineage>
</organism>
<keyword evidence="2" id="KW-1185">Reference proteome</keyword>
<reference evidence="1 2" key="1">
    <citation type="submission" date="2019-07" db="EMBL/GenBank/DDBJ databases">
        <authorList>
            <person name="Zhu P."/>
        </authorList>
    </citation>
    <scope>NUCLEOTIDE SEQUENCE [LARGE SCALE GENOMIC DNA]</scope>
    <source>
        <strain evidence="1 2">SSL-25</strain>
    </source>
</reference>
<evidence type="ECO:0000313" key="2">
    <source>
        <dbReference type="Proteomes" id="UP000320580"/>
    </source>
</evidence>
<protein>
    <submittedName>
        <fullName evidence="1">GNAT family N-acetyltransferase</fullName>
    </submittedName>
</protein>
<dbReference type="OrthoDB" id="3627466at2"/>